<sequence length="194" mass="20929">MGLQDGRVLSIQLLHEGGEGVTRQHLWADWNYSAGSVVELLKKHMQLRGDKACHYVLHTGDFRTATDLRSACGALSVRVACDNGAPQSVLGRWPGSGPPQRAADALRRLLAALGMHLCARCEPVDADDTVEDFALPFVPLMAVVRTGCREVTCQEALSAAGEDKPELIAALTPIAVDTLPPVVDVQVMYTILFQ</sequence>
<keyword evidence="2" id="KW-1185">Reference proteome</keyword>
<proteinExistence type="predicted"/>
<dbReference type="Proteomes" id="UP001445335">
    <property type="component" value="Unassembled WGS sequence"/>
</dbReference>
<reference evidence="1 2" key="1">
    <citation type="journal article" date="2024" name="Nat. Commun.">
        <title>Phylogenomics reveals the evolutionary origins of lichenization in chlorophyte algae.</title>
        <authorList>
            <person name="Puginier C."/>
            <person name="Libourel C."/>
            <person name="Otte J."/>
            <person name="Skaloud P."/>
            <person name="Haon M."/>
            <person name="Grisel S."/>
            <person name="Petersen M."/>
            <person name="Berrin J.G."/>
            <person name="Delaux P.M."/>
            <person name="Dal Grande F."/>
            <person name="Keller J."/>
        </authorList>
    </citation>
    <scope>NUCLEOTIDE SEQUENCE [LARGE SCALE GENOMIC DNA]</scope>
    <source>
        <strain evidence="1 2">SAG 245.80</strain>
    </source>
</reference>
<name>A0AAW1RAP2_9CHLO</name>
<evidence type="ECO:0000313" key="2">
    <source>
        <dbReference type="Proteomes" id="UP001445335"/>
    </source>
</evidence>
<protein>
    <submittedName>
        <fullName evidence="1">Uncharacterized protein</fullName>
    </submittedName>
</protein>
<dbReference type="EMBL" id="JALJOU010000049">
    <property type="protein sequence ID" value="KAK9830932.1"/>
    <property type="molecule type" value="Genomic_DNA"/>
</dbReference>
<organism evidence="1 2">
    <name type="scientific">Elliptochloris bilobata</name>
    <dbReference type="NCBI Taxonomy" id="381761"/>
    <lineage>
        <taxon>Eukaryota</taxon>
        <taxon>Viridiplantae</taxon>
        <taxon>Chlorophyta</taxon>
        <taxon>core chlorophytes</taxon>
        <taxon>Trebouxiophyceae</taxon>
        <taxon>Trebouxiophyceae incertae sedis</taxon>
        <taxon>Elliptochloris clade</taxon>
        <taxon>Elliptochloris</taxon>
    </lineage>
</organism>
<evidence type="ECO:0000313" key="1">
    <source>
        <dbReference type="EMBL" id="KAK9830932.1"/>
    </source>
</evidence>
<accession>A0AAW1RAP2</accession>
<comment type="caution">
    <text evidence="1">The sequence shown here is derived from an EMBL/GenBank/DDBJ whole genome shotgun (WGS) entry which is preliminary data.</text>
</comment>
<gene>
    <name evidence="1" type="ORF">WJX81_007462</name>
</gene>
<dbReference type="AlphaFoldDB" id="A0AAW1RAP2"/>